<evidence type="ECO:0000256" key="10">
    <source>
        <dbReference type="RuleBase" id="RU361254"/>
    </source>
</evidence>
<dbReference type="CDD" id="cd13633">
    <property type="entry name" value="PBP2_Sa-PDT_like"/>
    <property type="match status" value="1"/>
</dbReference>
<dbReference type="InterPro" id="IPR002912">
    <property type="entry name" value="ACT_dom"/>
</dbReference>
<name>B8I4B2_RUMCH</name>
<comment type="pathway">
    <text evidence="1 10">Amino-acid biosynthesis; L-phenylalanine biosynthesis; phenylpyruvate from prephenate: step 1/1.</text>
</comment>
<dbReference type="CDD" id="cd04905">
    <property type="entry name" value="ACT_CM-PDT"/>
    <property type="match status" value="1"/>
</dbReference>
<evidence type="ECO:0000256" key="4">
    <source>
        <dbReference type="ARBA" id="ARBA00022605"/>
    </source>
</evidence>
<dbReference type="RefSeq" id="WP_012634532.1">
    <property type="nucleotide sequence ID" value="NC_011898.1"/>
</dbReference>
<dbReference type="PROSITE" id="PS51171">
    <property type="entry name" value="PREPHENATE_DEHYDR_3"/>
    <property type="match status" value="1"/>
</dbReference>
<dbReference type="GO" id="GO:0009094">
    <property type="term" value="P:L-phenylalanine biosynthetic process"/>
    <property type="evidence" value="ECO:0007669"/>
    <property type="project" value="UniProtKB-UniPathway"/>
</dbReference>
<evidence type="ECO:0000256" key="1">
    <source>
        <dbReference type="ARBA" id="ARBA00004741"/>
    </source>
</evidence>
<dbReference type="PIRSF" id="PIRSF001500">
    <property type="entry name" value="Chor_mut_pdt_Ppr"/>
    <property type="match status" value="1"/>
</dbReference>
<dbReference type="EMBL" id="CP001348">
    <property type="protein sequence ID" value="ACL74466.1"/>
    <property type="molecule type" value="Genomic_DNA"/>
</dbReference>
<proteinExistence type="predicted"/>
<feature type="site" description="Essential for prephenate dehydratase activity" evidence="9">
    <location>
        <position position="176"/>
    </location>
</feature>
<dbReference type="Pfam" id="PF01842">
    <property type="entry name" value="ACT"/>
    <property type="match status" value="1"/>
</dbReference>
<dbReference type="InterPro" id="IPR018528">
    <property type="entry name" value="Preph_deHydtase_CS"/>
</dbReference>
<dbReference type="PANTHER" id="PTHR21022">
    <property type="entry name" value="PREPHENATE DEHYDRATASE P PROTEIN"/>
    <property type="match status" value="1"/>
</dbReference>
<dbReference type="GO" id="GO:0004664">
    <property type="term" value="F:prephenate dehydratase activity"/>
    <property type="evidence" value="ECO:0007669"/>
    <property type="project" value="UniProtKB-UniRule"/>
</dbReference>
<dbReference type="AlphaFoldDB" id="B8I4B2"/>
<dbReference type="PANTHER" id="PTHR21022:SF19">
    <property type="entry name" value="PREPHENATE DEHYDRATASE-RELATED"/>
    <property type="match status" value="1"/>
</dbReference>
<evidence type="ECO:0000259" key="11">
    <source>
        <dbReference type="PROSITE" id="PS51171"/>
    </source>
</evidence>
<evidence type="ECO:0000256" key="9">
    <source>
        <dbReference type="PIRSR" id="PIRSR001500-2"/>
    </source>
</evidence>
<dbReference type="Gene3D" id="3.40.190.10">
    <property type="entry name" value="Periplasmic binding protein-like II"/>
    <property type="match status" value="2"/>
</dbReference>
<evidence type="ECO:0000256" key="8">
    <source>
        <dbReference type="ARBA" id="ARBA00047848"/>
    </source>
</evidence>
<evidence type="ECO:0000259" key="12">
    <source>
        <dbReference type="PROSITE" id="PS51671"/>
    </source>
</evidence>
<dbReference type="Pfam" id="PF00800">
    <property type="entry name" value="PDT"/>
    <property type="match status" value="1"/>
</dbReference>
<dbReference type="SUPFAM" id="SSF55021">
    <property type="entry name" value="ACT-like"/>
    <property type="match status" value="1"/>
</dbReference>
<dbReference type="GO" id="GO:0005737">
    <property type="term" value="C:cytoplasm"/>
    <property type="evidence" value="ECO:0007669"/>
    <property type="project" value="TreeGrafter"/>
</dbReference>
<accession>B8I4B2</accession>
<dbReference type="STRING" id="394503.Ccel_0078"/>
<dbReference type="FunFam" id="3.30.70.260:FF:000012">
    <property type="entry name" value="Prephenate dehydratase"/>
    <property type="match status" value="1"/>
</dbReference>
<dbReference type="NCBIfam" id="NF008865">
    <property type="entry name" value="PRK11898.1"/>
    <property type="match status" value="1"/>
</dbReference>
<dbReference type="InterPro" id="IPR008242">
    <property type="entry name" value="Chor_mutase/pphenate_deHydtase"/>
</dbReference>
<dbReference type="EC" id="4.2.1.51" evidence="2 10"/>
<dbReference type="SUPFAM" id="SSF53850">
    <property type="entry name" value="Periplasmic binding protein-like II"/>
    <property type="match status" value="1"/>
</dbReference>
<keyword evidence="4 10" id="KW-0028">Amino-acid biosynthesis</keyword>
<dbReference type="OrthoDB" id="9802281at2"/>
<keyword evidence="5 10" id="KW-0057">Aromatic amino acid biosynthesis</keyword>
<reference evidence="13 14" key="1">
    <citation type="submission" date="2009-01" db="EMBL/GenBank/DDBJ databases">
        <title>Complete sequence of Clostridium cellulolyticum H10.</title>
        <authorList>
            <consortium name="US DOE Joint Genome Institute"/>
            <person name="Lucas S."/>
            <person name="Copeland A."/>
            <person name="Lapidus A."/>
            <person name="Glavina del Rio T."/>
            <person name="Dalin E."/>
            <person name="Tice H."/>
            <person name="Bruce D."/>
            <person name="Goodwin L."/>
            <person name="Pitluck S."/>
            <person name="Chertkov O."/>
            <person name="Saunders E."/>
            <person name="Brettin T."/>
            <person name="Detter J.C."/>
            <person name="Han C."/>
            <person name="Larimer F."/>
            <person name="Land M."/>
            <person name="Hauser L."/>
            <person name="Kyrpides N."/>
            <person name="Ivanova N."/>
            <person name="Zhou J."/>
            <person name="Richardson P."/>
        </authorList>
    </citation>
    <scope>NUCLEOTIDE SEQUENCE [LARGE SCALE GENOMIC DNA]</scope>
    <source>
        <strain evidence="14">ATCC 35319 / DSM 5812 / JCM 6584 / H10</strain>
    </source>
</reference>
<protein>
    <recommendedName>
        <fullName evidence="3 10">Prephenate dehydratase</fullName>
        <shortName evidence="10">PDT</shortName>
        <ecNumber evidence="2 10">4.2.1.51</ecNumber>
    </recommendedName>
</protein>
<dbReference type="UniPathway" id="UPA00121">
    <property type="reaction ID" value="UER00345"/>
</dbReference>
<evidence type="ECO:0000256" key="3">
    <source>
        <dbReference type="ARBA" id="ARBA00021872"/>
    </source>
</evidence>
<dbReference type="PROSITE" id="PS00858">
    <property type="entry name" value="PREPHENATE_DEHYDR_2"/>
    <property type="match status" value="1"/>
</dbReference>
<dbReference type="KEGG" id="cce:Ccel_0078"/>
<dbReference type="InterPro" id="IPR045865">
    <property type="entry name" value="ACT-like_dom_sf"/>
</dbReference>
<feature type="domain" description="ACT" evidence="12">
    <location>
        <begin position="195"/>
        <end position="272"/>
    </location>
</feature>
<evidence type="ECO:0000313" key="13">
    <source>
        <dbReference type="EMBL" id="ACL74466.1"/>
    </source>
</evidence>
<dbReference type="HOGENOM" id="CLU_035008_0_2_9"/>
<evidence type="ECO:0000256" key="2">
    <source>
        <dbReference type="ARBA" id="ARBA00013147"/>
    </source>
</evidence>
<evidence type="ECO:0000256" key="7">
    <source>
        <dbReference type="ARBA" id="ARBA00023239"/>
    </source>
</evidence>
<sequence length="280" mass="31015">MVKSIGYLGPFGTFSHEAAGLYAKGQSCTLLEFGSIQDVLYAVKDNKIIEAIVPIENSLEGAVNVTLDVLAKEEGLYIKGEIILPVSLNLVVRKGTLPEDITTIMSHPQPLGQARDFLNKYYPKVVQVEENSTSQAAQRVSEGDGTYAAITSRTAAKINGLEVLAGDIQDVVNNHTRFVVISKEFPKRTGCDKTSIVFSTDNKPGSLYRILDIFSLWDINMTRIESRPSKNALGQYIFFIDIDGHIEDQDVFDALTMIKRKTSFYRFIGSYPVYNGKNGE</sequence>
<dbReference type="Proteomes" id="UP000001349">
    <property type="component" value="Chromosome"/>
</dbReference>
<keyword evidence="6 10" id="KW-0584">Phenylalanine biosynthesis</keyword>
<dbReference type="Gene3D" id="3.30.70.260">
    <property type="match status" value="1"/>
</dbReference>
<evidence type="ECO:0000313" key="14">
    <source>
        <dbReference type="Proteomes" id="UP000001349"/>
    </source>
</evidence>
<evidence type="ECO:0000256" key="5">
    <source>
        <dbReference type="ARBA" id="ARBA00023141"/>
    </source>
</evidence>
<evidence type="ECO:0000256" key="6">
    <source>
        <dbReference type="ARBA" id="ARBA00023222"/>
    </source>
</evidence>
<organism evidence="13 14">
    <name type="scientific">Ruminiclostridium cellulolyticum (strain ATCC 35319 / DSM 5812 / JCM 6584 / H10)</name>
    <name type="common">Clostridium cellulolyticum</name>
    <dbReference type="NCBI Taxonomy" id="394503"/>
    <lineage>
        <taxon>Bacteria</taxon>
        <taxon>Bacillati</taxon>
        <taxon>Bacillota</taxon>
        <taxon>Clostridia</taxon>
        <taxon>Eubacteriales</taxon>
        <taxon>Oscillospiraceae</taxon>
        <taxon>Ruminiclostridium</taxon>
    </lineage>
</organism>
<comment type="catalytic activity">
    <reaction evidence="8 10">
        <text>prephenate + H(+) = 3-phenylpyruvate + CO2 + H2O</text>
        <dbReference type="Rhea" id="RHEA:21648"/>
        <dbReference type="ChEBI" id="CHEBI:15377"/>
        <dbReference type="ChEBI" id="CHEBI:15378"/>
        <dbReference type="ChEBI" id="CHEBI:16526"/>
        <dbReference type="ChEBI" id="CHEBI:18005"/>
        <dbReference type="ChEBI" id="CHEBI:29934"/>
        <dbReference type="EC" id="4.2.1.51"/>
    </reaction>
</comment>
<dbReference type="PROSITE" id="PS51671">
    <property type="entry name" value="ACT"/>
    <property type="match status" value="1"/>
</dbReference>
<keyword evidence="14" id="KW-1185">Reference proteome</keyword>
<dbReference type="eggNOG" id="COG0077">
    <property type="taxonomic scope" value="Bacteria"/>
</dbReference>
<feature type="domain" description="Prephenate dehydratase" evidence="11">
    <location>
        <begin position="4"/>
        <end position="183"/>
    </location>
</feature>
<dbReference type="InterPro" id="IPR001086">
    <property type="entry name" value="Preph_deHydtase"/>
</dbReference>
<gene>
    <name evidence="10" type="primary">pheA</name>
    <name evidence="13" type="ordered locus">Ccel_0078</name>
</gene>
<keyword evidence="7 10" id="KW-0456">Lyase</keyword>